<proteinExistence type="predicted"/>
<keyword evidence="2" id="KW-1185">Reference proteome</keyword>
<reference evidence="1" key="1">
    <citation type="submission" date="2021-06" db="EMBL/GenBank/DDBJ databases">
        <title>Parelaphostrongylus tenuis whole genome reference sequence.</title>
        <authorList>
            <person name="Garwood T.J."/>
            <person name="Larsen P.A."/>
            <person name="Fountain-Jones N.M."/>
            <person name="Garbe J.R."/>
            <person name="Macchietto M.G."/>
            <person name="Kania S.A."/>
            <person name="Gerhold R.W."/>
            <person name="Richards J.E."/>
            <person name="Wolf T.M."/>
        </authorList>
    </citation>
    <scope>NUCLEOTIDE SEQUENCE</scope>
    <source>
        <strain evidence="1">MNPRO001-30</strain>
        <tissue evidence="1">Meninges</tissue>
    </source>
</reference>
<protein>
    <submittedName>
        <fullName evidence="1">Uncharacterized protein</fullName>
    </submittedName>
</protein>
<accession>A0AAD5MWH3</accession>
<evidence type="ECO:0000313" key="1">
    <source>
        <dbReference type="EMBL" id="KAJ1364043.1"/>
    </source>
</evidence>
<dbReference type="AlphaFoldDB" id="A0AAD5MWH3"/>
<evidence type="ECO:0000313" key="2">
    <source>
        <dbReference type="Proteomes" id="UP001196413"/>
    </source>
</evidence>
<name>A0AAD5MWH3_PARTN</name>
<dbReference type="EMBL" id="JAHQIW010004854">
    <property type="protein sequence ID" value="KAJ1364043.1"/>
    <property type="molecule type" value="Genomic_DNA"/>
</dbReference>
<organism evidence="1 2">
    <name type="scientific">Parelaphostrongylus tenuis</name>
    <name type="common">Meningeal worm</name>
    <dbReference type="NCBI Taxonomy" id="148309"/>
    <lineage>
        <taxon>Eukaryota</taxon>
        <taxon>Metazoa</taxon>
        <taxon>Ecdysozoa</taxon>
        <taxon>Nematoda</taxon>
        <taxon>Chromadorea</taxon>
        <taxon>Rhabditida</taxon>
        <taxon>Rhabditina</taxon>
        <taxon>Rhabditomorpha</taxon>
        <taxon>Strongyloidea</taxon>
        <taxon>Metastrongylidae</taxon>
        <taxon>Parelaphostrongylus</taxon>
    </lineage>
</organism>
<gene>
    <name evidence="1" type="ORF">KIN20_024034</name>
</gene>
<sequence>MLEMSHSHRSRLISVGDSLTQIKCMSTRARYFLESLWWELVNIRHYHKCACGYNMEGNDKFFHITPAWILMWSDTTGSGNTSMIPDPFPLTQLSSVVIAAYFEEGDEREAYSVISISFSSSNANGWN</sequence>
<dbReference type="Proteomes" id="UP001196413">
    <property type="component" value="Unassembled WGS sequence"/>
</dbReference>
<comment type="caution">
    <text evidence="1">The sequence shown here is derived from an EMBL/GenBank/DDBJ whole genome shotgun (WGS) entry which is preliminary data.</text>
</comment>